<gene>
    <name evidence="1" type="ORF">METZ01_LOCUS337958</name>
</gene>
<accession>A0A382QHU1</accession>
<reference evidence="1" key="1">
    <citation type="submission" date="2018-05" db="EMBL/GenBank/DDBJ databases">
        <authorList>
            <person name="Lanie J.A."/>
            <person name="Ng W.-L."/>
            <person name="Kazmierczak K.M."/>
            <person name="Andrzejewski T.M."/>
            <person name="Davidsen T.M."/>
            <person name="Wayne K.J."/>
            <person name="Tettelin H."/>
            <person name="Glass J.I."/>
            <person name="Rusch D."/>
            <person name="Podicherti R."/>
            <person name="Tsui H.-C.T."/>
            <person name="Winkler M.E."/>
        </authorList>
    </citation>
    <scope>NUCLEOTIDE SEQUENCE</scope>
</reference>
<evidence type="ECO:0000313" key="1">
    <source>
        <dbReference type="EMBL" id="SVC85104.1"/>
    </source>
</evidence>
<proteinExistence type="predicted"/>
<sequence length="28" mass="3436">KTMKEVSKKFKVPEKKLMDYFEKEMLSI</sequence>
<feature type="non-terminal residue" evidence="1">
    <location>
        <position position="1"/>
    </location>
</feature>
<name>A0A382QHU1_9ZZZZ</name>
<dbReference type="EMBL" id="UINC01114648">
    <property type="protein sequence ID" value="SVC85104.1"/>
    <property type="molecule type" value="Genomic_DNA"/>
</dbReference>
<organism evidence="1">
    <name type="scientific">marine metagenome</name>
    <dbReference type="NCBI Taxonomy" id="408172"/>
    <lineage>
        <taxon>unclassified sequences</taxon>
        <taxon>metagenomes</taxon>
        <taxon>ecological metagenomes</taxon>
    </lineage>
</organism>
<dbReference type="AlphaFoldDB" id="A0A382QHU1"/>
<protein>
    <submittedName>
        <fullName evidence="1">Uncharacterized protein</fullName>
    </submittedName>
</protein>